<organism evidence="1 2">
    <name type="scientific">Algoriphagus taiwanensis</name>
    <dbReference type="NCBI Taxonomy" id="1445656"/>
    <lineage>
        <taxon>Bacteria</taxon>
        <taxon>Pseudomonadati</taxon>
        <taxon>Bacteroidota</taxon>
        <taxon>Cytophagia</taxon>
        <taxon>Cytophagales</taxon>
        <taxon>Cyclobacteriaceae</taxon>
        <taxon>Algoriphagus</taxon>
    </lineage>
</organism>
<dbReference type="EMBL" id="BTPE01000005">
    <property type="protein sequence ID" value="GMQ33565.1"/>
    <property type="molecule type" value="Genomic_DNA"/>
</dbReference>
<comment type="caution">
    <text evidence="1">The sequence shown here is derived from an EMBL/GenBank/DDBJ whole genome shotgun (WGS) entry which is preliminary data.</text>
</comment>
<accession>A0ABQ6Q1X5</accession>
<dbReference type="Proteomes" id="UP001307705">
    <property type="component" value="Unassembled WGS sequence"/>
</dbReference>
<gene>
    <name evidence="1" type="ORF">Ataiwa_18370</name>
</gene>
<evidence type="ECO:0000313" key="2">
    <source>
        <dbReference type="Proteomes" id="UP001307705"/>
    </source>
</evidence>
<sequence length="125" mass="14603">MTKNWTHIALIFLILLNGMGYTVIQVQFLMDREQITALYCINKDQPELQCQGKCELGKRLNEAKNHQDNSTDITLEELHLTFLKEKREVWTSQFAVLNFNITNTPTTKNSKLFDLEIDFFHPPQS</sequence>
<dbReference type="RefSeq" id="WP_338228364.1">
    <property type="nucleotide sequence ID" value="NZ_BTPE01000005.1"/>
</dbReference>
<name>A0ABQ6Q1X5_9BACT</name>
<proteinExistence type="predicted"/>
<keyword evidence="2" id="KW-1185">Reference proteome</keyword>
<protein>
    <submittedName>
        <fullName evidence="1">Uncharacterized protein</fullName>
    </submittedName>
</protein>
<evidence type="ECO:0000313" key="1">
    <source>
        <dbReference type="EMBL" id="GMQ33565.1"/>
    </source>
</evidence>
<reference evidence="1 2" key="1">
    <citation type="submission" date="2023-08" db="EMBL/GenBank/DDBJ databases">
        <title>Draft genome sequence of Algoriphagus taiwanensis.</title>
        <authorList>
            <person name="Takatani N."/>
            <person name="Hosokawa M."/>
            <person name="Sawabe T."/>
        </authorList>
    </citation>
    <scope>NUCLEOTIDE SEQUENCE [LARGE SCALE GENOMIC DNA]</scope>
    <source>
        <strain evidence="1 2">JCM 19755</strain>
    </source>
</reference>